<evidence type="ECO:0000256" key="9">
    <source>
        <dbReference type="ARBA" id="ARBA00022840"/>
    </source>
</evidence>
<dbReference type="SUPFAM" id="SSF52540">
    <property type="entry name" value="P-loop containing nucleoside triphosphate hydrolases"/>
    <property type="match status" value="2"/>
</dbReference>
<evidence type="ECO:0000256" key="11">
    <source>
        <dbReference type="ARBA" id="ARBA00023158"/>
    </source>
</evidence>
<keyword evidence="4" id="KW-0677">Repeat</keyword>
<dbReference type="GO" id="GO:0003724">
    <property type="term" value="F:RNA helicase activity"/>
    <property type="evidence" value="ECO:0007669"/>
    <property type="project" value="UniProtKB-EC"/>
</dbReference>
<feature type="compositionally biased region" description="Low complexity" evidence="14">
    <location>
        <begin position="491"/>
        <end position="506"/>
    </location>
</feature>
<keyword evidence="19" id="KW-1185">Reference proteome</keyword>
<evidence type="ECO:0000256" key="10">
    <source>
        <dbReference type="ARBA" id="ARBA00022871"/>
    </source>
</evidence>
<dbReference type="Proteomes" id="UP000625711">
    <property type="component" value="Unassembled WGS sequence"/>
</dbReference>
<dbReference type="EMBL" id="JAACXV010018761">
    <property type="protein sequence ID" value="KAF7263903.1"/>
    <property type="molecule type" value="Genomic_DNA"/>
</dbReference>
<keyword evidence="7" id="KW-0378">Hydrolase</keyword>
<protein>
    <recommendedName>
        <fullName evidence="2">Probable ATP-dependent RNA helicase spindle-E</fullName>
        <ecNumber evidence="1">3.6.4.13</ecNumber>
    </recommendedName>
</protein>
<dbReference type="PANTHER" id="PTHR22655">
    <property type="entry name" value="ATP-DEPENDENT RNA HELICASE TDRD12-RELATED"/>
    <property type="match status" value="1"/>
</dbReference>
<dbReference type="Pfam" id="PF00567">
    <property type="entry name" value="TUDOR"/>
    <property type="match status" value="1"/>
</dbReference>
<keyword evidence="6" id="KW-0221">Differentiation</keyword>
<comment type="catalytic activity">
    <reaction evidence="13">
        <text>ATP + H2O = ADP + phosphate + H(+)</text>
        <dbReference type="Rhea" id="RHEA:13065"/>
        <dbReference type="ChEBI" id="CHEBI:15377"/>
        <dbReference type="ChEBI" id="CHEBI:15378"/>
        <dbReference type="ChEBI" id="CHEBI:30616"/>
        <dbReference type="ChEBI" id="CHEBI:43474"/>
        <dbReference type="ChEBI" id="CHEBI:456216"/>
        <dbReference type="EC" id="3.6.4.13"/>
    </reaction>
</comment>
<dbReference type="InterPro" id="IPR001650">
    <property type="entry name" value="Helicase_C-like"/>
</dbReference>
<name>A0A834HLJ7_RHYFE</name>
<dbReference type="GO" id="GO:0007283">
    <property type="term" value="P:spermatogenesis"/>
    <property type="evidence" value="ECO:0007669"/>
    <property type="project" value="UniProtKB-KW"/>
</dbReference>
<evidence type="ECO:0000256" key="5">
    <source>
        <dbReference type="ARBA" id="ARBA00022741"/>
    </source>
</evidence>
<evidence type="ECO:0000256" key="12">
    <source>
        <dbReference type="ARBA" id="ARBA00023254"/>
    </source>
</evidence>
<dbReference type="GO" id="GO:0051321">
    <property type="term" value="P:meiotic cell cycle"/>
    <property type="evidence" value="ECO:0007669"/>
    <property type="project" value="UniProtKB-KW"/>
</dbReference>
<evidence type="ECO:0000256" key="6">
    <source>
        <dbReference type="ARBA" id="ARBA00022782"/>
    </source>
</evidence>
<evidence type="ECO:0000256" key="14">
    <source>
        <dbReference type="SAM" id="MobiDB-lite"/>
    </source>
</evidence>
<dbReference type="Pfam" id="PF00271">
    <property type="entry name" value="Helicase_C"/>
    <property type="match status" value="1"/>
</dbReference>
<reference evidence="18" key="1">
    <citation type="submission" date="2020-08" db="EMBL/GenBank/DDBJ databases">
        <title>Genome sequencing and assembly of the red palm weevil Rhynchophorus ferrugineus.</title>
        <authorList>
            <person name="Dias G.B."/>
            <person name="Bergman C.M."/>
            <person name="Manee M."/>
        </authorList>
    </citation>
    <scope>NUCLEOTIDE SEQUENCE</scope>
    <source>
        <strain evidence="18">AA-2017</strain>
        <tissue evidence="18">Whole larva</tissue>
    </source>
</reference>
<evidence type="ECO:0000256" key="4">
    <source>
        <dbReference type="ARBA" id="ARBA00022737"/>
    </source>
</evidence>
<gene>
    <name evidence="18" type="ORF">GWI33_000918</name>
</gene>
<comment type="caution">
    <text evidence="18">The sequence shown here is derived from an EMBL/GenBank/DDBJ whole genome shotgun (WGS) entry which is preliminary data.</text>
</comment>
<feature type="domain" description="Tudor" evidence="17">
    <location>
        <begin position="1151"/>
        <end position="1215"/>
    </location>
</feature>
<evidence type="ECO:0000256" key="1">
    <source>
        <dbReference type="ARBA" id="ARBA00012552"/>
    </source>
</evidence>
<dbReference type="EC" id="3.6.4.13" evidence="1"/>
<evidence type="ECO:0000256" key="8">
    <source>
        <dbReference type="ARBA" id="ARBA00022806"/>
    </source>
</evidence>
<keyword evidence="10" id="KW-0744">Spermatogenesis</keyword>
<dbReference type="GO" id="GO:0003676">
    <property type="term" value="F:nucleic acid binding"/>
    <property type="evidence" value="ECO:0007669"/>
    <property type="project" value="InterPro"/>
</dbReference>
<dbReference type="GO" id="GO:0005524">
    <property type="term" value="F:ATP binding"/>
    <property type="evidence" value="ECO:0007669"/>
    <property type="project" value="UniProtKB-KW"/>
</dbReference>
<evidence type="ECO:0000313" key="18">
    <source>
        <dbReference type="EMBL" id="KAF7263903.1"/>
    </source>
</evidence>
<proteinExistence type="predicted"/>
<feature type="domain" description="Helicase C-terminal" evidence="16">
    <location>
        <begin position="878"/>
        <end position="981"/>
    </location>
</feature>
<dbReference type="OrthoDB" id="249932at2759"/>
<accession>A0A834HLJ7</accession>
<dbReference type="Pfam" id="PF00270">
    <property type="entry name" value="DEAD"/>
    <property type="match status" value="1"/>
</dbReference>
<evidence type="ECO:0000256" key="13">
    <source>
        <dbReference type="ARBA" id="ARBA00047984"/>
    </source>
</evidence>
<feature type="region of interest" description="Disordered" evidence="14">
    <location>
        <begin position="442"/>
        <end position="510"/>
    </location>
</feature>
<dbReference type="Gene3D" id="3.40.50.300">
    <property type="entry name" value="P-loop containing nucleotide triphosphate hydrolases"/>
    <property type="match status" value="2"/>
</dbReference>
<keyword evidence="5" id="KW-0547">Nucleotide-binding</keyword>
<organism evidence="18 19">
    <name type="scientific">Rhynchophorus ferrugineus</name>
    <name type="common">Red palm weevil</name>
    <name type="synonym">Curculio ferrugineus</name>
    <dbReference type="NCBI Taxonomy" id="354439"/>
    <lineage>
        <taxon>Eukaryota</taxon>
        <taxon>Metazoa</taxon>
        <taxon>Ecdysozoa</taxon>
        <taxon>Arthropoda</taxon>
        <taxon>Hexapoda</taxon>
        <taxon>Insecta</taxon>
        <taxon>Pterygota</taxon>
        <taxon>Neoptera</taxon>
        <taxon>Endopterygota</taxon>
        <taxon>Coleoptera</taxon>
        <taxon>Polyphaga</taxon>
        <taxon>Cucujiformia</taxon>
        <taxon>Curculionidae</taxon>
        <taxon>Dryophthorinae</taxon>
        <taxon>Rhynchophorus</taxon>
    </lineage>
</organism>
<feature type="domain" description="DEAD/DEAH-box helicase" evidence="15">
    <location>
        <begin position="665"/>
        <end position="811"/>
    </location>
</feature>
<feature type="non-terminal residue" evidence="18">
    <location>
        <position position="1"/>
    </location>
</feature>
<evidence type="ECO:0000259" key="15">
    <source>
        <dbReference type="Pfam" id="PF00270"/>
    </source>
</evidence>
<evidence type="ECO:0000259" key="17">
    <source>
        <dbReference type="Pfam" id="PF00567"/>
    </source>
</evidence>
<dbReference type="InterPro" id="IPR002999">
    <property type="entry name" value="Tudor"/>
</dbReference>
<dbReference type="GO" id="GO:0042078">
    <property type="term" value="P:germ-line stem cell division"/>
    <property type="evidence" value="ECO:0007669"/>
    <property type="project" value="TreeGrafter"/>
</dbReference>
<sequence length="1383" mass="158332">MLFCRTFTTSYFYLSLNIFTSLLSESQNTEEFSIFCGVFFIMNTMDVDITTFVTPHFFFVTENNINKRRNILRKISETLRNELTECSSACFDVNEIVGVNYEQDFVRARIEDIQIKHNKKIYYCWLLDHGFLIKSDEVFKLTNELKKIEPLVKQVSLNNISYLKSNLELGINGTVKYTPTIIPSLGVSEFCINLLTGCTRIHLKVLTCFGDILIGELFIHKQNKIFNVSEELIKQNLIIRDATMFEILKNEAAYYMKSHLNLIYSSGKNIPVCNNKIDDKKIVWEDSIDGEVLENGRRRFKNKPTSGQMEEQNIVENTDKNVGASIEKPVPQKNTESNCVQIIRTNNPRLLLKLKEKSLQNTNKIQKELELDCTSKMNNKQSESPDTSKIVLKIDVLRKRIGDIKGQEKTCMETVNDTPKVSNNNNLKDDETISKDIYKTWHSSTHPPEIKKSPFSDDTSQSGDRSDIKLFPSGMCMQGKSSKKPIRKNGSFSSHSNSSRSIGSESDCPTVEITQVKKSSSEYRVRTTDSSTTSDKQRPFTKVDICKLISEGCTCKECQMACEDEDWDFPSNIAKNTDTPKPKFKGGPIIKPSKLLNENEKESFGKGHITSINYDNMTMLQKLGTSKLLVHGESIPQPVKLISSINMDIDVYNNITRLNYSEVKKIQQYAFNGLTENQHVFMINNPKSGKTMAYLPIVASFIKQKNERYNPLLKISGGPIVVILCNDSQKCEEIYDLSKMILERQRCRIHVVTYPGHGNISNVDVLITIPTILSSLILSRATNFKRLCHFVLEDGDAILNTHKELIEKFLLYADQVLENRNCPISVQVIICAEHWTYEIENILKRLNKTPLVCIGNYLEAALYGKMNFTMKFVEANSRMEQLKDILGNTYKYSKSIVVCNSDDIGNIEAYFKSEGIGYTAIKDHLTQEDIQFYEDEWNWSTLGKYSVLVCSDDVYNMLSVTNVSVLIHHALPKTWTQFVKRFSCLLENIRSPLSLKEASQGMSVTSFVFIDENCETKMSKFSKFIKSSGLEKYLPEILQTYFEGVETKNEELKLEQKIELCDKLKMFGRCSSIQCLNRHVVSKDVDTSDFLPHDGYLKFKIECMTNTATASVQLVEHLDSSGNSVRVFEDSRGKICDILSKIRTYTPARDLKTSDFYLYKEKDKYSRSKLLENRQFLLVFLVDEGVYARVESDQLFLMPEELKNIPQQCFEVYFANLVPPYDDDTFCRYSKYKAQLLFQTNCSKATMKGVIKLQLGNNLWLSDVCEERDMFDKSLPSIGFQLTRELVAAGLAVNKANIINDLYSVAKAGGMEVPQDVKRTIPKPVVVEQMKPQWAFLSIDEVTQVMFSCAVNPAEFYVRNAKFHHQLLDLERFILEEIQKPFY</sequence>
<dbReference type="PANTHER" id="PTHR22655:SF2">
    <property type="entry name" value="ATP-DEPENDENT RNA HELICASE TDRD12-RELATED"/>
    <property type="match status" value="1"/>
</dbReference>
<evidence type="ECO:0000256" key="7">
    <source>
        <dbReference type="ARBA" id="ARBA00022801"/>
    </source>
</evidence>
<evidence type="ECO:0000313" key="19">
    <source>
        <dbReference type="Proteomes" id="UP000625711"/>
    </source>
</evidence>
<evidence type="ECO:0000259" key="16">
    <source>
        <dbReference type="Pfam" id="PF00271"/>
    </source>
</evidence>
<keyword evidence="8" id="KW-0347">Helicase</keyword>
<evidence type="ECO:0000256" key="2">
    <source>
        <dbReference type="ARBA" id="ARBA00013352"/>
    </source>
</evidence>
<evidence type="ECO:0000256" key="3">
    <source>
        <dbReference type="ARBA" id="ARBA00022473"/>
    </source>
</evidence>
<keyword evidence="9" id="KW-0067">ATP-binding</keyword>
<keyword evidence="11" id="KW-0943">RNA-mediated gene silencing</keyword>
<dbReference type="GO" id="GO:0031047">
    <property type="term" value="P:regulatory ncRNA-mediated gene silencing"/>
    <property type="evidence" value="ECO:0007669"/>
    <property type="project" value="UniProtKB-KW"/>
</dbReference>
<keyword evidence="12" id="KW-0469">Meiosis</keyword>
<keyword evidence="3" id="KW-0217">Developmental protein</keyword>
<dbReference type="InterPro" id="IPR011545">
    <property type="entry name" value="DEAD/DEAH_box_helicase_dom"/>
</dbReference>
<dbReference type="SUPFAM" id="SSF63748">
    <property type="entry name" value="Tudor/PWWP/MBT"/>
    <property type="match status" value="2"/>
</dbReference>
<dbReference type="GO" id="GO:0016787">
    <property type="term" value="F:hydrolase activity"/>
    <property type="evidence" value="ECO:0007669"/>
    <property type="project" value="UniProtKB-KW"/>
</dbReference>
<dbReference type="InterPro" id="IPR027417">
    <property type="entry name" value="P-loop_NTPase"/>
</dbReference>